<feature type="region of interest" description="Disordered" evidence="1">
    <location>
        <begin position="36"/>
        <end position="91"/>
    </location>
</feature>
<dbReference type="OrthoDB" id="5871812at2759"/>
<dbReference type="InterPro" id="IPR002619">
    <property type="entry name" value="CX"/>
</dbReference>
<reference evidence="4 5" key="2">
    <citation type="submission" date="2018-10" db="EMBL/GenBank/DDBJ databases">
        <authorList>
            <consortium name="Pathogen Informatics"/>
        </authorList>
    </citation>
    <scope>NUCLEOTIDE SEQUENCE [LARGE SCALE GENOMIC DNA]</scope>
</reference>
<dbReference type="AlphaFoldDB" id="A0A0N4UX82"/>
<sequence>MLRGVAGVIDRSSPYFDIGQNCTYLQQNQQQYSQNNAYPQQPQQPNAGYPNQGYRPPNQAYPQQPNYNQGGYRQPAGGYNQGGYHQPNYHQPNYHMNQQGTYLLFPFNYSFHSGTGPGSVSRGSQWKTALAAGAVGAVGGVLAYEAGKAIIKSATEPVHVGGRSYYFNNDQHQYQQKPGELTCSMPLQTLLQQTQTATGTTAPPNADSSSNGTDSATPSPDQLLSSMQFQDGSRPKTVTWTCRTGAEVCCGTECCPAPPAPQQNGPTGTNGEAKMSPQNMILIVFLVLLLLMCCCCFIVYAFFRSLFYSCCRLFNNENSAPYNDEIKYVENQPQSKS</sequence>
<dbReference type="PANTHER" id="PTHR47520:SF8">
    <property type="entry name" value="CX DOMAIN-CONTAINING PROTEIN"/>
    <property type="match status" value="1"/>
</dbReference>
<name>A0A0N4UX82_ENTVE</name>
<dbReference type="Proteomes" id="UP000274131">
    <property type="component" value="Unassembled WGS sequence"/>
</dbReference>
<proteinExistence type="predicted"/>
<evidence type="ECO:0000313" key="4">
    <source>
        <dbReference type="EMBL" id="VDD86698.1"/>
    </source>
</evidence>
<evidence type="ECO:0000256" key="1">
    <source>
        <dbReference type="SAM" id="MobiDB-lite"/>
    </source>
</evidence>
<protein>
    <submittedName>
        <fullName evidence="6">CX domain-containing protein</fullName>
    </submittedName>
</protein>
<organism evidence="6">
    <name type="scientific">Enterobius vermicularis</name>
    <name type="common">Human pinworm</name>
    <dbReference type="NCBI Taxonomy" id="51028"/>
    <lineage>
        <taxon>Eukaryota</taxon>
        <taxon>Metazoa</taxon>
        <taxon>Ecdysozoa</taxon>
        <taxon>Nematoda</taxon>
        <taxon>Chromadorea</taxon>
        <taxon>Rhabditida</taxon>
        <taxon>Spirurina</taxon>
        <taxon>Oxyuridomorpha</taxon>
        <taxon>Oxyuroidea</taxon>
        <taxon>Oxyuridae</taxon>
        <taxon>Enterobius</taxon>
    </lineage>
</organism>
<dbReference type="WBParaSite" id="EVEC_0000213301-mRNA-1">
    <property type="protein sequence ID" value="EVEC_0000213301-mRNA-1"/>
    <property type="gene ID" value="EVEC_0000213301"/>
</dbReference>
<accession>A0A0N4UX82</accession>
<keyword evidence="2" id="KW-1133">Transmembrane helix</keyword>
<feature type="compositionally biased region" description="Polar residues" evidence="1">
    <location>
        <begin position="207"/>
        <end position="232"/>
    </location>
</feature>
<feature type="domain" description="CX" evidence="3">
    <location>
        <begin position="219"/>
        <end position="255"/>
    </location>
</feature>
<feature type="compositionally biased region" description="Low complexity" evidence="1">
    <location>
        <begin position="194"/>
        <end position="206"/>
    </location>
</feature>
<keyword evidence="5" id="KW-1185">Reference proteome</keyword>
<dbReference type="STRING" id="51028.A0A0N4UX82"/>
<dbReference type="EMBL" id="UXUI01007273">
    <property type="protein sequence ID" value="VDD86698.1"/>
    <property type="molecule type" value="Genomic_DNA"/>
</dbReference>
<evidence type="ECO:0000313" key="6">
    <source>
        <dbReference type="WBParaSite" id="EVEC_0000213301-mRNA-1"/>
    </source>
</evidence>
<feature type="region of interest" description="Disordered" evidence="1">
    <location>
        <begin position="194"/>
        <end position="232"/>
    </location>
</feature>
<dbReference type="Pfam" id="PF01705">
    <property type="entry name" value="CX"/>
    <property type="match status" value="1"/>
</dbReference>
<evidence type="ECO:0000256" key="2">
    <source>
        <dbReference type="SAM" id="Phobius"/>
    </source>
</evidence>
<feature type="transmembrane region" description="Helical" evidence="2">
    <location>
        <begin position="280"/>
        <end position="303"/>
    </location>
</feature>
<reference evidence="6" key="1">
    <citation type="submission" date="2017-02" db="UniProtKB">
        <authorList>
            <consortium name="WormBaseParasite"/>
        </authorList>
    </citation>
    <scope>IDENTIFICATION</scope>
</reference>
<feature type="compositionally biased region" description="Low complexity" evidence="1">
    <location>
        <begin position="36"/>
        <end position="69"/>
    </location>
</feature>
<evidence type="ECO:0000259" key="3">
    <source>
        <dbReference type="Pfam" id="PF01705"/>
    </source>
</evidence>
<keyword evidence="2" id="KW-0472">Membrane</keyword>
<keyword evidence="2" id="KW-0812">Transmembrane</keyword>
<dbReference type="PANTHER" id="PTHR47520">
    <property type="entry name" value="CX DOMAIN-CONTAINING PROTEIN-RELATED"/>
    <property type="match status" value="1"/>
</dbReference>
<evidence type="ECO:0000313" key="5">
    <source>
        <dbReference type="Proteomes" id="UP000274131"/>
    </source>
</evidence>
<gene>
    <name evidence="4" type="ORF">EVEC_LOCUS1841</name>
</gene>